<organism evidence="2 3">
    <name type="scientific">Ancylostoma ceylanicum</name>
    <dbReference type="NCBI Taxonomy" id="53326"/>
    <lineage>
        <taxon>Eukaryota</taxon>
        <taxon>Metazoa</taxon>
        <taxon>Ecdysozoa</taxon>
        <taxon>Nematoda</taxon>
        <taxon>Chromadorea</taxon>
        <taxon>Rhabditida</taxon>
        <taxon>Rhabditina</taxon>
        <taxon>Rhabditomorpha</taxon>
        <taxon>Strongyloidea</taxon>
        <taxon>Ancylostomatidae</taxon>
        <taxon>Ancylostomatinae</taxon>
        <taxon>Ancylostoma</taxon>
    </lineage>
</organism>
<feature type="transmembrane region" description="Helical" evidence="1">
    <location>
        <begin position="895"/>
        <end position="920"/>
    </location>
</feature>
<dbReference type="Proteomes" id="UP000024635">
    <property type="component" value="Unassembled WGS sequence"/>
</dbReference>
<feature type="transmembrane region" description="Helical" evidence="1">
    <location>
        <begin position="926"/>
        <end position="946"/>
    </location>
</feature>
<dbReference type="AlphaFoldDB" id="A0A016S5R7"/>
<proteinExistence type="predicted"/>
<dbReference type="STRING" id="53326.A0A016S5R7"/>
<evidence type="ECO:0000256" key="1">
    <source>
        <dbReference type="SAM" id="Phobius"/>
    </source>
</evidence>
<dbReference type="InterPro" id="IPR023298">
    <property type="entry name" value="ATPase_P-typ_TM_dom_sf"/>
</dbReference>
<feature type="transmembrane region" description="Helical" evidence="1">
    <location>
        <begin position="1058"/>
        <end position="1077"/>
    </location>
</feature>
<feature type="transmembrane region" description="Helical" evidence="1">
    <location>
        <begin position="78"/>
        <end position="97"/>
    </location>
</feature>
<protein>
    <recommendedName>
        <fullName evidence="4">Cation-transporting P-type ATPase C-terminal domain-containing protein</fullName>
    </recommendedName>
</protein>
<dbReference type="InterPro" id="IPR039720">
    <property type="entry name" value="TMEM94"/>
</dbReference>
<dbReference type="PANTHER" id="PTHR13219:SF6">
    <property type="entry name" value="TRANSMEMBRANE PROTEIN 94"/>
    <property type="match status" value="1"/>
</dbReference>
<feature type="transmembrane region" description="Helical" evidence="1">
    <location>
        <begin position="55"/>
        <end position="72"/>
    </location>
</feature>
<reference evidence="3" key="1">
    <citation type="journal article" date="2015" name="Nat. Genet.">
        <title>The genome and transcriptome of the zoonotic hookworm Ancylostoma ceylanicum identify infection-specific gene families.</title>
        <authorList>
            <person name="Schwarz E.M."/>
            <person name="Hu Y."/>
            <person name="Antoshechkin I."/>
            <person name="Miller M.M."/>
            <person name="Sternberg P.W."/>
            <person name="Aroian R.V."/>
        </authorList>
    </citation>
    <scope>NUCLEOTIDE SEQUENCE</scope>
    <source>
        <strain evidence="3">HY135</strain>
    </source>
</reference>
<feature type="transmembrane region" description="Helical" evidence="1">
    <location>
        <begin position="252"/>
        <end position="270"/>
    </location>
</feature>
<feature type="transmembrane region" description="Helical" evidence="1">
    <location>
        <begin position="967"/>
        <end position="994"/>
    </location>
</feature>
<dbReference type="EMBL" id="JARK01001629">
    <property type="protein sequence ID" value="EYB85697.1"/>
    <property type="molecule type" value="Genomic_DNA"/>
</dbReference>
<evidence type="ECO:0000313" key="3">
    <source>
        <dbReference type="Proteomes" id="UP000024635"/>
    </source>
</evidence>
<keyword evidence="1" id="KW-0472">Membrane</keyword>
<evidence type="ECO:0000313" key="2">
    <source>
        <dbReference type="EMBL" id="EYB85697.1"/>
    </source>
</evidence>
<feature type="transmembrane region" description="Helical" evidence="1">
    <location>
        <begin position="282"/>
        <end position="306"/>
    </location>
</feature>
<keyword evidence="3" id="KW-1185">Reference proteome</keyword>
<dbReference type="SUPFAM" id="SSF81653">
    <property type="entry name" value="Calcium ATPase, transduction domain A"/>
    <property type="match status" value="1"/>
</dbReference>
<comment type="caution">
    <text evidence="2">The sequence shown here is derived from an EMBL/GenBank/DDBJ whole genome shotgun (WGS) entry which is preliminary data.</text>
</comment>
<dbReference type="SUPFAM" id="SSF81665">
    <property type="entry name" value="Calcium ATPase, transmembrane domain M"/>
    <property type="match status" value="1"/>
</dbReference>
<dbReference type="PANTHER" id="PTHR13219">
    <property type="entry name" value="TRANSMEMBRANE PROTEIN 94"/>
    <property type="match status" value="1"/>
</dbReference>
<dbReference type="OrthoDB" id="5568754at2759"/>
<feature type="transmembrane region" description="Helical" evidence="1">
    <location>
        <begin position="1089"/>
        <end position="1111"/>
    </location>
</feature>
<accession>A0A016S5R7</accession>
<name>A0A016S5R7_9BILA</name>
<dbReference type="InterPro" id="IPR008250">
    <property type="entry name" value="ATPase_P-typ_transduc_dom_A_sf"/>
</dbReference>
<evidence type="ECO:0008006" key="4">
    <source>
        <dbReference type="Google" id="ProtNLM"/>
    </source>
</evidence>
<sequence>MEDESHLPFTKGLSSKEALVRLVRQGRQTVNGWSNTKDSHGYGCTTGRVLCRNSFVISLTSALFLLVGAATIENQLSFGLLGLSIFHIAFLCFAHYVQWKHFAHSSEIKKHAVLRALDYVEKVSTSPMPYAPLGEPLSDDMFTQTAIRDNKIVAVPRLLLVEGDTLLLRPSQIAPCDCRLESGETLKKGGHIGSKVTVNKFTGATTPLTAVRAVATSTPLVEHLNSVGASRRKSTPLEHQIHYCLHVVGERVILPVLVSISLVACSARFLHDGIQSLFATRFVFAIPSLIILPLVTPTIFFVLLFVQKMGNSAIRNELHASEVNSMKDFVALIGSLTGTSFFDKKGLLSPMNPCLDKVIFFRPTSEEQPKDSLSLEIMDLSSELNYDGSWSVDFDDPNWSRFGSNLKAIGQCLLMNRCDSSFTPFLDHLSAVASTVPRTIATACRRCSCVFPQLIGFEQSSAEQFRKLPQTLGFYQRRPGEAPLPGLTKHQTPLEMAYATVHADDRSLYYHMSCQGTANLVLEACTHVWDGESLIPISERLCKTAADFYQRHSVTGYCLALSYRPSVRPVEDPFKNTYFEVPLLRDRPRIGNLVRTHSLDSSQDDAFFDSAPQKTVEDVIQRYLTGHVLCGMIVTQYEVMPQAVQLVDQLENLCVRFVYFSRENELRSRVFAEKLGLEAGWNCHVSLAEVCENDGRTLKDFFLAKVYGTENINNPADSGYKKNFKSDEQLHLIYSSSYVQGSPSVKKQSQVVPKVVVLPNKAQLPTGIAAVRPHLEQVDNVPLLVSLITDCTSQANLEMLEIMQEYGELVLAIGSSLSVANTNIFLQADVSMSVLPLGDWSCSVNPSRDWQQIKEMVDRLMGTACDFRLAYDRILAIPPLIVACRHRLASVRGSLAFHLFASCMLSTSLLFTAVSFLPLLFDYDQVFLTVFVQLPCLTLGSVFTPFHPTANVIRISSKNSNDVQRQSISWAAVNFLVGFLPTSLYLVMVFFFLLVGNATVACSFADVVCSVASDHLSDVPLSTLSIRHIVGLHQALSLCVLSSAWVYPLSSFWHSNPLACLPWTASCVVCLVAQVLFSYASGVALHKVLSIFSVSGIVVWTFFILIVNELVKLRSIRSFAREQPRTASIPQHGLFVTSAVRVEQEGVTGCPNAPISVAWLHPLFPHDDTHP</sequence>
<keyword evidence="1" id="KW-0812">Transmembrane</keyword>
<gene>
    <name evidence="2" type="primary">Acey_s0293.g1617</name>
    <name evidence="2" type="synonym">Acey-D1007.15</name>
    <name evidence="2" type="ORF">Y032_0293g1617</name>
</gene>
<keyword evidence="1" id="KW-1133">Transmembrane helix</keyword>